<proteinExistence type="predicted"/>
<evidence type="ECO:0000313" key="2">
    <source>
        <dbReference type="Proteomes" id="UP001331515"/>
    </source>
</evidence>
<protein>
    <submittedName>
        <fullName evidence="1">Uncharacterized protein</fullName>
    </submittedName>
</protein>
<sequence length="82" mass="9024">MHSTTDELHAADLRALDLRSASAVSVPPDASRWSDATPRAVMISICYSRTLPRCFYSRGVCELRPAGPLRDEGAVMKTYVVQ</sequence>
<dbReference type="Proteomes" id="UP001331515">
    <property type="component" value="Unassembled WGS sequence"/>
</dbReference>
<reference evidence="1 2" key="1">
    <citation type="journal article" date="2023" name="Mol. Biol. Evol.">
        <title>Genomics of Secondarily Temperate Adaptation in the Only Non-Antarctic Icefish.</title>
        <authorList>
            <person name="Rivera-Colon A.G."/>
            <person name="Rayamajhi N."/>
            <person name="Minhas B.F."/>
            <person name="Madrigal G."/>
            <person name="Bilyk K.T."/>
            <person name="Yoon V."/>
            <person name="Hune M."/>
            <person name="Gregory S."/>
            <person name="Cheng C.H.C."/>
            <person name="Catchen J.M."/>
        </authorList>
    </citation>
    <scope>NUCLEOTIDE SEQUENCE [LARGE SCALE GENOMIC DNA]</scope>
    <source>
        <tissue evidence="1">White muscle</tissue>
    </source>
</reference>
<evidence type="ECO:0000313" key="1">
    <source>
        <dbReference type="EMBL" id="KAK5898571.1"/>
    </source>
</evidence>
<dbReference type="EMBL" id="JAURVH010001533">
    <property type="protein sequence ID" value="KAK5898571.1"/>
    <property type="molecule type" value="Genomic_DNA"/>
</dbReference>
<comment type="caution">
    <text evidence="1">The sequence shown here is derived from an EMBL/GenBank/DDBJ whole genome shotgun (WGS) entry which is preliminary data.</text>
</comment>
<dbReference type="AlphaFoldDB" id="A0AAN8C6Z7"/>
<organism evidence="1 2">
    <name type="scientific">Champsocephalus gunnari</name>
    <name type="common">Mackerel icefish</name>
    <dbReference type="NCBI Taxonomy" id="52237"/>
    <lineage>
        <taxon>Eukaryota</taxon>
        <taxon>Metazoa</taxon>
        <taxon>Chordata</taxon>
        <taxon>Craniata</taxon>
        <taxon>Vertebrata</taxon>
        <taxon>Euteleostomi</taxon>
        <taxon>Actinopterygii</taxon>
        <taxon>Neopterygii</taxon>
        <taxon>Teleostei</taxon>
        <taxon>Neoteleostei</taxon>
        <taxon>Acanthomorphata</taxon>
        <taxon>Eupercaria</taxon>
        <taxon>Perciformes</taxon>
        <taxon>Notothenioidei</taxon>
        <taxon>Channichthyidae</taxon>
        <taxon>Champsocephalus</taxon>
    </lineage>
</organism>
<name>A0AAN8C6Z7_CHAGU</name>
<accession>A0AAN8C6Z7</accession>
<gene>
    <name evidence="1" type="ORF">CgunFtcFv8_015976</name>
</gene>
<keyword evidence="2" id="KW-1185">Reference proteome</keyword>